<keyword evidence="4" id="KW-1185">Reference proteome</keyword>
<evidence type="ECO:0000313" key="3">
    <source>
        <dbReference type="EMBL" id="MBC6993288.1"/>
    </source>
</evidence>
<evidence type="ECO:0000256" key="2">
    <source>
        <dbReference type="SAM" id="Phobius"/>
    </source>
</evidence>
<evidence type="ECO:0000313" key="4">
    <source>
        <dbReference type="Proteomes" id="UP000650081"/>
    </source>
</evidence>
<gene>
    <name evidence="3" type="ORF">H9S92_03885</name>
</gene>
<dbReference type="InterPro" id="IPR008523">
    <property type="entry name" value="DUF805"/>
</dbReference>
<keyword evidence="2" id="KW-1133">Transmembrane helix</keyword>
<name>A0A923PLA0_9BACT</name>
<dbReference type="RefSeq" id="WP_187465400.1">
    <property type="nucleotide sequence ID" value="NZ_JACSIT010000061.1"/>
</dbReference>
<protein>
    <submittedName>
        <fullName evidence="3">DUF805 domain-containing protein</fullName>
    </submittedName>
</protein>
<feature type="transmembrane region" description="Helical" evidence="2">
    <location>
        <begin position="25"/>
        <end position="42"/>
    </location>
</feature>
<dbReference type="EMBL" id="JACSIT010000061">
    <property type="protein sequence ID" value="MBC6993288.1"/>
    <property type="molecule type" value="Genomic_DNA"/>
</dbReference>
<reference evidence="3" key="1">
    <citation type="submission" date="2020-08" db="EMBL/GenBank/DDBJ databases">
        <title>Lewinella bacteria from marine environments.</title>
        <authorList>
            <person name="Zhong Y."/>
        </authorList>
    </citation>
    <scope>NUCLEOTIDE SEQUENCE</scope>
    <source>
        <strain evidence="3">KCTC 42187</strain>
    </source>
</reference>
<sequence>MIWQNFTLALGRYFDFNSRSRRAEFWGFMLISTLISAAASAWDNFLFDVEVIEKVVEVVFFVPTIAVGARRLHDTGRSGWWQLIIFTGIGIIPLLIWFCQDSDTQPNKWGSSPKYGVTNEEQDTPTYHDDQIV</sequence>
<dbReference type="Proteomes" id="UP000650081">
    <property type="component" value="Unassembled WGS sequence"/>
</dbReference>
<dbReference type="GO" id="GO:0005886">
    <property type="term" value="C:plasma membrane"/>
    <property type="evidence" value="ECO:0007669"/>
    <property type="project" value="TreeGrafter"/>
</dbReference>
<proteinExistence type="predicted"/>
<keyword evidence="2" id="KW-0472">Membrane</keyword>
<feature type="region of interest" description="Disordered" evidence="1">
    <location>
        <begin position="105"/>
        <end position="133"/>
    </location>
</feature>
<keyword evidence="2" id="KW-0812">Transmembrane</keyword>
<feature type="transmembrane region" description="Helical" evidence="2">
    <location>
        <begin position="80"/>
        <end position="99"/>
    </location>
</feature>
<dbReference type="PANTHER" id="PTHR34980">
    <property type="entry name" value="INNER MEMBRANE PROTEIN-RELATED-RELATED"/>
    <property type="match status" value="1"/>
</dbReference>
<accession>A0A923PLA0</accession>
<dbReference type="PANTHER" id="PTHR34980:SF2">
    <property type="entry name" value="INNER MEMBRANE PROTEIN YHAH-RELATED"/>
    <property type="match status" value="1"/>
</dbReference>
<evidence type="ECO:0000256" key="1">
    <source>
        <dbReference type="SAM" id="MobiDB-lite"/>
    </source>
</evidence>
<dbReference type="Pfam" id="PF05656">
    <property type="entry name" value="DUF805"/>
    <property type="match status" value="1"/>
</dbReference>
<organism evidence="3 4">
    <name type="scientific">Neolewinella lacunae</name>
    <dbReference type="NCBI Taxonomy" id="1517758"/>
    <lineage>
        <taxon>Bacteria</taxon>
        <taxon>Pseudomonadati</taxon>
        <taxon>Bacteroidota</taxon>
        <taxon>Saprospiria</taxon>
        <taxon>Saprospirales</taxon>
        <taxon>Lewinellaceae</taxon>
        <taxon>Neolewinella</taxon>
    </lineage>
</organism>
<comment type="caution">
    <text evidence="3">The sequence shown here is derived from an EMBL/GenBank/DDBJ whole genome shotgun (WGS) entry which is preliminary data.</text>
</comment>
<dbReference type="AlphaFoldDB" id="A0A923PLA0"/>